<evidence type="ECO:0000256" key="3">
    <source>
        <dbReference type="ARBA" id="ARBA00022692"/>
    </source>
</evidence>
<dbReference type="PRINTS" id="PR00783">
    <property type="entry name" value="MINTRINSICP"/>
</dbReference>
<evidence type="ECO:0000256" key="10">
    <source>
        <dbReference type="SAM" id="Phobius"/>
    </source>
</evidence>
<dbReference type="AlphaFoldDB" id="A0ABD1VPT8"/>
<feature type="transmembrane region" description="Helical" evidence="10">
    <location>
        <begin position="263"/>
        <end position="284"/>
    </location>
</feature>
<name>A0ABD1VPT8_9LAMI</name>
<keyword evidence="12" id="KW-1185">Reference proteome</keyword>
<keyword evidence="2 8" id="KW-0813">Transport</keyword>
<feature type="transmembrane region" description="Helical" evidence="10">
    <location>
        <begin position="153"/>
        <end position="171"/>
    </location>
</feature>
<feature type="transmembrane region" description="Helical" evidence="10">
    <location>
        <begin position="224"/>
        <end position="243"/>
    </location>
</feature>
<proteinExistence type="inferred from homology"/>
<dbReference type="InterPro" id="IPR022357">
    <property type="entry name" value="MIP_CS"/>
</dbReference>
<feature type="compositionally biased region" description="Low complexity" evidence="9">
    <location>
        <begin position="10"/>
        <end position="23"/>
    </location>
</feature>
<dbReference type="SUPFAM" id="SSF81338">
    <property type="entry name" value="Aquaporin-like"/>
    <property type="match status" value="1"/>
</dbReference>
<protein>
    <submittedName>
        <fullName evidence="11">Aquaporin NIP6-1</fullName>
    </submittedName>
</protein>
<feature type="region of interest" description="Disordered" evidence="9">
    <location>
        <begin position="1"/>
        <end position="35"/>
    </location>
</feature>
<evidence type="ECO:0000256" key="1">
    <source>
        <dbReference type="ARBA" id="ARBA00004141"/>
    </source>
</evidence>
<dbReference type="PANTHER" id="PTHR45724:SF19">
    <property type="entry name" value="AQUAPORIN NIP6-1"/>
    <property type="match status" value="1"/>
</dbReference>
<keyword evidence="6 10" id="KW-0472">Membrane</keyword>
<comment type="subcellular location">
    <subcellularLocation>
        <location evidence="1">Membrane</location>
        <topology evidence="1">Multi-pass membrane protein</topology>
    </subcellularLocation>
</comment>
<dbReference type="InterPro" id="IPR000425">
    <property type="entry name" value="MIP"/>
</dbReference>
<keyword evidence="4" id="KW-0677">Repeat</keyword>
<sequence>MGTEDVKSLPTTSITPGTPGSAPLFGGQFKPERGGGGRKSLLKSCNCFSVEALSLEEGTLPSVSCALTPPPISLARKVGAEFIGTLILIFTGTATAIVNQKTQGSETLLGLAASSGLAVMIVILSTGHISGAHLNPSITIAFAALKHFPWKHVPVYIGAQILASLCASYLLKAIFDPIMGGGVTVPLGGFAQAFALEFIISFNLMFVVTAVATDTRAVGELAGMGIGATVMLNILIAGETTGASMNPVRTLGPAIAANNYKAIWIYLTAPILGALAGAAAYSSVKLPNQDASR</sequence>
<evidence type="ECO:0000256" key="2">
    <source>
        <dbReference type="ARBA" id="ARBA00022448"/>
    </source>
</evidence>
<gene>
    <name evidence="11" type="ORF">Adt_00343</name>
</gene>
<keyword evidence="5 10" id="KW-1133">Transmembrane helix</keyword>
<dbReference type="PROSITE" id="PS00221">
    <property type="entry name" value="MIP"/>
    <property type="match status" value="1"/>
</dbReference>
<dbReference type="Proteomes" id="UP001604336">
    <property type="component" value="Unassembled WGS sequence"/>
</dbReference>
<dbReference type="Gene3D" id="1.20.1080.10">
    <property type="entry name" value="Glycerol uptake facilitator protein"/>
    <property type="match status" value="1"/>
</dbReference>
<keyword evidence="3 8" id="KW-0812">Transmembrane</keyword>
<evidence type="ECO:0000256" key="6">
    <source>
        <dbReference type="ARBA" id="ARBA00023136"/>
    </source>
</evidence>
<dbReference type="GO" id="GO:0016020">
    <property type="term" value="C:membrane"/>
    <property type="evidence" value="ECO:0007669"/>
    <property type="project" value="UniProtKB-SubCell"/>
</dbReference>
<dbReference type="GO" id="GO:0046715">
    <property type="term" value="F:active borate transmembrane transporter activity"/>
    <property type="evidence" value="ECO:0007669"/>
    <property type="project" value="UniProtKB-ARBA"/>
</dbReference>
<evidence type="ECO:0000313" key="11">
    <source>
        <dbReference type="EMBL" id="KAL2539365.1"/>
    </source>
</evidence>
<comment type="caution">
    <text evidence="11">The sequence shown here is derived from an EMBL/GenBank/DDBJ whole genome shotgun (WGS) entry which is preliminary data.</text>
</comment>
<evidence type="ECO:0000256" key="4">
    <source>
        <dbReference type="ARBA" id="ARBA00022737"/>
    </source>
</evidence>
<reference evidence="12" key="1">
    <citation type="submission" date="2024-07" db="EMBL/GenBank/DDBJ databases">
        <title>Two chromosome-level genome assemblies of Korean endemic species Abeliophyllum distichum and Forsythia ovata (Oleaceae).</title>
        <authorList>
            <person name="Jang H."/>
        </authorList>
    </citation>
    <scope>NUCLEOTIDE SEQUENCE [LARGE SCALE GENOMIC DNA]</scope>
</reference>
<dbReference type="PANTHER" id="PTHR45724">
    <property type="entry name" value="AQUAPORIN NIP2-1"/>
    <property type="match status" value="1"/>
</dbReference>
<evidence type="ECO:0000313" key="12">
    <source>
        <dbReference type="Proteomes" id="UP001604336"/>
    </source>
</evidence>
<dbReference type="InterPro" id="IPR023271">
    <property type="entry name" value="Aquaporin-like"/>
</dbReference>
<evidence type="ECO:0000256" key="8">
    <source>
        <dbReference type="RuleBase" id="RU000477"/>
    </source>
</evidence>
<dbReference type="FunFam" id="1.20.1080.10:FF:000013">
    <property type="entry name" value="Aquaporin NIP2-1"/>
    <property type="match status" value="1"/>
</dbReference>
<evidence type="ECO:0000256" key="5">
    <source>
        <dbReference type="ARBA" id="ARBA00022989"/>
    </source>
</evidence>
<feature type="transmembrane region" description="Helical" evidence="10">
    <location>
        <begin position="110"/>
        <end position="132"/>
    </location>
</feature>
<organism evidence="11 12">
    <name type="scientific">Abeliophyllum distichum</name>
    <dbReference type="NCBI Taxonomy" id="126358"/>
    <lineage>
        <taxon>Eukaryota</taxon>
        <taxon>Viridiplantae</taxon>
        <taxon>Streptophyta</taxon>
        <taxon>Embryophyta</taxon>
        <taxon>Tracheophyta</taxon>
        <taxon>Spermatophyta</taxon>
        <taxon>Magnoliopsida</taxon>
        <taxon>eudicotyledons</taxon>
        <taxon>Gunneridae</taxon>
        <taxon>Pentapetalae</taxon>
        <taxon>asterids</taxon>
        <taxon>lamiids</taxon>
        <taxon>Lamiales</taxon>
        <taxon>Oleaceae</taxon>
        <taxon>Forsythieae</taxon>
        <taxon>Abeliophyllum</taxon>
    </lineage>
</organism>
<dbReference type="EMBL" id="JBFOLK010000001">
    <property type="protein sequence ID" value="KAL2539365.1"/>
    <property type="molecule type" value="Genomic_DNA"/>
</dbReference>
<feature type="transmembrane region" description="Helical" evidence="10">
    <location>
        <begin position="191"/>
        <end position="212"/>
    </location>
</feature>
<dbReference type="Pfam" id="PF00230">
    <property type="entry name" value="MIP"/>
    <property type="match status" value="1"/>
</dbReference>
<evidence type="ECO:0000256" key="7">
    <source>
        <dbReference type="ARBA" id="ARBA00060753"/>
    </source>
</evidence>
<comment type="similarity">
    <text evidence="7">Belongs to the MIP/aquaporin (TC 1.A.8) family. NIP (TC 1.A.8.12) subfamily.</text>
</comment>
<evidence type="ECO:0000256" key="9">
    <source>
        <dbReference type="SAM" id="MobiDB-lite"/>
    </source>
</evidence>
<accession>A0ABD1VPT8</accession>
<feature type="transmembrane region" description="Helical" evidence="10">
    <location>
        <begin position="78"/>
        <end position="98"/>
    </location>
</feature>
<dbReference type="InterPro" id="IPR034294">
    <property type="entry name" value="Aquaporin_transptr"/>
</dbReference>